<protein>
    <submittedName>
        <fullName evidence="1">Uncharacterized protein</fullName>
    </submittedName>
</protein>
<name>A0A2Z4QHE9_9CAUD</name>
<organism evidence="1 2">
    <name type="scientific">Ruegeria phage vB_RpoP-V13</name>
    <dbReference type="NCBI Taxonomy" id="2218612"/>
    <lineage>
        <taxon>Viruses</taxon>
        <taxon>Duplodnaviria</taxon>
        <taxon>Heunggongvirae</taxon>
        <taxon>Uroviricota</taxon>
        <taxon>Caudoviricetes</taxon>
        <taxon>Schitoviridae</taxon>
        <taxon>Rhodovirinae</taxon>
        <taxon>Pomeroyivirus</taxon>
        <taxon>Pomeroyivirus V13</taxon>
    </lineage>
</organism>
<evidence type="ECO:0000313" key="2">
    <source>
        <dbReference type="Proteomes" id="UP000250784"/>
    </source>
</evidence>
<evidence type="ECO:0000313" key="1">
    <source>
        <dbReference type="EMBL" id="AWY09419.1"/>
    </source>
</evidence>
<accession>A0A2Z4QHE9</accession>
<reference evidence="1 2" key="1">
    <citation type="submission" date="2018-03" db="EMBL/GenBank/DDBJ databases">
        <title>Diverse roseophage infecting Ruegeria pomeroyi DSS-3.</title>
        <authorList>
            <person name="Zhan Y."/>
            <person name="Chen F."/>
            <person name="Wommack E."/>
            <person name="Nasko D."/>
        </authorList>
    </citation>
    <scope>NUCLEOTIDE SEQUENCE [LARGE SCALE GENOMIC DNA]</scope>
</reference>
<dbReference type="EMBL" id="MH015256">
    <property type="protein sequence ID" value="AWY09419.1"/>
    <property type="molecule type" value="Genomic_DNA"/>
</dbReference>
<keyword evidence="2" id="KW-1185">Reference proteome</keyword>
<proteinExistence type="predicted"/>
<sequence>MDLYNASMGEEMPEQIELTLEQYEEAKQHYQGIIDRADAARRLADNPDFKMLVLDGYFINEPKRLAELMASGRLNQTTLDNCSREMAAIGAFRNYMKMHIEQGNLAKDELVGLEEAREEAILAEEAAQAAAG</sequence>
<gene>
    <name evidence="1" type="ORF">vBRpoPV13_62</name>
</gene>
<dbReference type="Proteomes" id="UP000250784">
    <property type="component" value="Segment"/>
</dbReference>